<dbReference type="AlphaFoldDB" id="A0A375JBG9"/>
<proteinExistence type="predicted"/>
<reference evidence="1 2" key="1">
    <citation type="submission" date="2018-01" db="EMBL/GenBank/DDBJ databases">
        <authorList>
            <person name="Gaut B.S."/>
            <person name="Morton B.R."/>
            <person name="Clegg M.T."/>
            <person name="Duvall M.R."/>
        </authorList>
    </citation>
    <scope>NUCLEOTIDE SEQUENCE [LARGE SCALE GENOMIC DNA]</scope>
    <source>
        <strain evidence="1">Cupriavidus taiwanensis cmp 52</strain>
    </source>
</reference>
<gene>
    <name evidence="1" type="ORF">CBM2634_B170253</name>
</gene>
<name>A0A375JBG9_9BURK</name>
<accession>A0A375JBG9</accession>
<dbReference type="EMBL" id="OVTA01000040">
    <property type="protein sequence ID" value="SPS00926.1"/>
    <property type="molecule type" value="Genomic_DNA"/>
</dbReference>
<protein>
    <submittedName>
        <fullName evidence="1">Uncharacterized protein</fullName>
    </submittedName>
</protein>
<evidence type="ECO:0000313" key="1">
    <source>
        <dbReference type="EMBL" id="SPS00926.1"/>
    </source>
</evidence>
<evidence type="ECO:0000313" key="2">
    <source>
        <dbReference type="Proteomes" id="UP000256805"/>
    </source>
</evidence>
<organism evidence="1 2">
    <name type="scientific">Cupriavidus taiwanensis</name>
    <dbReference type="NCBI Taxonomy" id="164546"/>
    <lineage>
        <taxon>Bacteria</taxon>
        <taxon>Pseudomonadati</taxon>
        <taxon>Pseudomonadota</taxon>
        <taxon>Betaproteobacteria</taxon>
        <taxon>Burkholderiales</taxon>
        <taxon>Burkholderiaceae</taxon>
        <taxon>Cupriavidus</taxon>
    </lineage>
</organism>
<dbReference type="Proteomes" id="UP000256805">
    <property type="component" value="Unassembled WGS sequence"/>
</dbReference>
<sequence length="129" mass="14068">MGRNDAPPYRTVWGLSIRDPERADVPWPRRAQACVVAFFCNTLAAAGGVAGPGKRLLRPLNRRMRHIACRALSLFATPGFASGISGVNRPGFCFSGRCTGWIESCVAQLRTILLFPPQCLIPVLFPTLV</sequence>